<protein>
    <submittedName>
        <fullName evidence="1">Uncharacterized protein</fullName>
    </submittedName>
</protein>
<keyword evidence="2" id="KW-1185">Reference proteome</keyword>
<comment type="caution">
    <text evidence="1">The sequence shown here is derived from an EMBL/GenBank/DDBJ whole genome shotgun (WGS) entry which is preliminary data.</text>
</comment>
<name>A0ABR8DI26_9NOSO</name>
<sequence>MNNICGFVILTSSLTVVTTCINTPTFALENQQQTPLADISQLTSFSQLSDVQ</sequence>
<dbReference type="EMBL" id="JACJSI010000001">
    <property type="protein sequence ID" value="MBD2528164.1"/>
    <property type="molecule type" value="Genomic_DNA"/>
</dbReference>
<accession>A0ABR8DI26</accession>
<dbReference type="Proteomes" id="UP000623440">
    <property type="component" value="Unassembled WGS sequence"/>
</dbReference>
<evidence type="ECO:0000313" key="1">
    <source>
        <dbReference type="EMBL" id="MBD2528164.1"/>
    </source>
</evidence>
<gene>
    <name evidence="1" type="ORF">H6G97_00755</name>
</gene>
<proteinExistence type="predicted"/>
<dbReference type="RefSeq" id="WP_190938841.1">
    <property type="nucleotide sequence ID" value="NZ_JACJSI010000001.1"/>
</dbReference>
<reference evidence="1 2" key="1">
    <citation type="journal article" date="2020" name="ISME J.">
        <title>Comparative genomics reveals insights into cyanobacterial evolution and habitat adaptation.</title>
        <authorList>
            <person name="Chen M.Y."/>
            <person name="Teng W.K."/>
            <person name="Zhao L."/>
            <person name="Hu C.X."/>
            <person name="Zhou Y.K."/>
            <person name="Han B.P."/>
            <person name="Song L.R."/>
            <person name="Shu W.S."/>
        </authorList>
    </citation>
    <scope>NUCLEOTIDE SEQUENCE [LARGE SCALE GENOMIC DNA]</scope>
    <source>
        <strain evidence="1 2">FACHB-838</strain>
    </source>
</reference>
<evidence type="ECO:0000313" key="2">
    <source>
        <dbReference type="Proteomes" id="UP000623440"/>
    </source>
</evidence>
<organism evidence="1 2">
    <name type="scientific">Nostoc flagelliforme FACHB-838</name>
    <dbReference type="NCBI Taxonomy" id="2692904"/>
    <lineage>
        <taxon>Bacteria</taxon>
        <taxon>Bacillati</taxon>
        <taxon>Cyanobacteriota</taxon>
        <taxon>Cyanophyceae</taxon>
        <taxon>Nostocales</taxon>
        <taxon>Nostocaceae</taxon>
        <taxon>Nostoc</taxon>
    </lineage>
</organism>